<evidence type="ECO:0008006" key="4">
    <source>
        <dbReference type="Google" id="ProtNLM"/>
    </source>
</evidence>
<dbReference type="RefSeq" id="WP_068222081.1">
    <property type="nucleotide sequence ID" value="NZ_CP139724.1"/>
</dbReference>
<evidence type="ECO:0000313" key="2">
    <source>
        <dbReference type="EMBL" id="KYG73593.1"/>
    </source>
</evidence>
<gene>
    <name evidence="2" type="ORF">AWW68_12950</name>
</gene>
<reference evidence="2 3" key="1">
    <citation type="submission" date="2016-01" db="EMBL/GenBank/DDBJ databases">
        <title>Genome sequencing of Roseivirga spongicola UST030701-084.</title>
        <authorList>
            <person name="Selvaratnam C."/>
            <person name="Thevarajoo S."/>
            <person name="Goh K.M."/>
            <person name="Ee R."/>
            <person name="Chan K.-G."/>
            <person name="Chong C.S."/>
        </authorList>
    </citation>
    <scope>NUCLEOTIDE SEQUENCE [LARGE SCALE GENOMIC DNA]</scope>
    <source>
        <strain evidence="2 3">UST030701-084</strain>
    </source>
</reference>
<comment type="caution">
    <text evidence="2">The sequence shown here is derived from an EMBL/GenBank/DDBJ whole genome shotgun (WGS) entry which is preliminary data.</text>
</comment>
<feature type="signal peptide" evidence="1">
    <location>
        <begin position="1"/>
        <end position="21"/>
    </location>
</feature>
<dbReference type="Proteomes" id="UP000075606">
    <property type="component" value="Unassembled WGS sequence"/>
</dbReference>
<evidence type="ECO:0000313" key="3">
    <source>
        <dbReference type="Proteomes" id="UP000075606"/>
    </source>
</evidence>
<accession>A0A150X4F1</accession>
<dbReference type="AlphaFoldDB" id="A0A150X4F1"/>
<sequence>MNRRIILVALIAVLSIPKTWACDVCGCSLSGLYFGYVSMQNRHFIGLKYSSASFKAYIDNDDYYFQDEYSNDTYQRFDLTGKYRFSPRFEVRYVVPYIINNMEGSHQNVRSSGLGDPMIVGYYSVFNTGENMEGIVHSLNVGAGLKLPAGEFEKTDDGEIINRNFQLGSGSLDYILSANYMVRFGKYGANVESSYKINSANSMDYEFGNQANVALNVYRYLETASFSVLPFVGAFYEQGDYHYNEGIREANTGGKAIMATLGAQVFVSRLTLNAQYQTPIKQTFNTDDFASIEGGDRFSIGLYYSL</sequence>
<proteinExistence type="predicted"/>
<dbReference type="EMBL" id="LRPC01000028">
    <property type="protein sequence ID" value="KYG73593.1"/>
    <property type="molecule type" value="Genomic_DNA"/>
</dbReference>
<protein>
    <recommendedName>
        <fullName evidence="4">Outer membrane protein beta-barrel domain-containing protein</fullName>
    </recommendedName>
</protein>
<keyword evidence="3" id="KW-1185">Reference proteome</keyword>
<keyword evidence="1" id="KW-0732">Signal</keyword>
<organism evidence="2 3">
    <name type="scientific">Roseivirga spongicola</name>
    <dbReference type="NCBI Taxonomy" id="333140"/>
    <lineage>
        <taxon>Bacteria</taxon>
        <taxon>Pseudomonadati</taxon>
        <taxon>Bacteroidota</taxon>
        <taxon>Cytophagia</taxon>
        <taxon>Cytophagales</taxon>
        <taxon>Roseivirgaceae</taxon>
        <taxon>Roseivirga</taxon>
    </lineage>
</organism>
<dbReference type="STRING" id="333140.AWW68_12950"/>
<evidence type="ECO:0000256" key="1">
    <source>
        <dbReference type="SAM" id="SignalP"/>
    </source>
</evidence>
<name>A0A150X4F1_9BACT</name>
<feature type="chain" id="PRO_5007574280" description="Outer membrane protein beta-barrel domain-containing protein" evidence="1">
    <location>
        <begin position="22"/>
        <end position="306"/>
    </location>
</feature>
<dbReference type="OrthoDB" id="1405967at2"/>